<dbReference type="PROSITE" id="PS00490">
    <property type="entry name" value="MOLYBDOPTERIN_PROK_2"/>
    <property type="match status" value="1"/>
</dbReference>
<evidence type="ECO:0000256" key="5">
    <source>
        <dbReference type="ARBA" id="ARBA00023002"/>
    </source>
</evidence>
<dbReference type="Pfam" id="PF01568">
    <property type="entry name" value="Molydop_binding"/>
    <property type="match status" value="1"/>
</dbReference>
<dbReference type="SUPFAM" id="SSF53706">
    <property type="entry name" value="Formate dehydrogenase/DMSO reductase, domains 1-3"/>
    <property type="match status" value="1"/>
</dbReference>
<evidence type="ECO:0000256" key="3">
    <source>
        <dbReference type="ARBA" id="ARBA00022505"/>
    </source>
</evidence>
<organism evidence="9">
    <name type="scientific">freshwater metagenome</name>
    <dbReference type="NCBI Taxonomy" id="449393"/>
    <lineage>
        <taxon>unclassified sequences</taxon>
        <taxon>metagenomes</taxon>
        <taxon>ecological metagenomes</taxon>
    </lineage>
</organism>
<dbReference type="Gene3D" id="3.40.228.10">
    <property type="entry name" value="Dimethylsulfoxide Reductase, domain 2"/>
    <property type="match status" value="1"/>
</dbReference>
<comment type="similarity">
    <text evidence="2">Belongs to the prokaryotic molybdopterin-containing oxidoreductase family.</text>
</comment>
<dbReference type="Gene3D" id="2.40.40.20">
    <property type="match status" value="1"/>
</dbReference>
<dbReference type="Gene3D" id="3.40.50.740">
    <property type="match status" value="1"/>
</dbReference>
<comment type="cofactor">
    <cofactor evidence="1">
        <name>Mo-bis(molybdopterin guanine dinucleotide)</name>
        <dbReference type="ChEBI" id="CHEBI:60539"/>
    </cofactor>
</comment>
<dbReference type="Gene3D" id="3.30.2070.10">
    <property type="entry name" value="Formate dehydrogenase/DMSO reductase"/>
    <property type="match status" value="1"/>
</dbReference>
<evidence type="ECO:0000256" key="4">
    <source>
        <dbReference type="ARBA" id="ARBA00022723"/>
    </source>
</evidence>
<keyword evidence="5" id="KW-0560">Oxidoreductase</keyword>
<dbReference type="GO" id="GO:0051536">
    <property type="term" value="F:iron-sulfur cluster binding"/>
    <property type="evidence" value="ECO:0007669"/>
    <property type="project" value="UniProtKB-KW"/>
</dbReference>
<dbReference type="GO" id="GO:0043546">
    <property type="term" value="F:molybdopterin cofactor binding"/>
    <property type="evidence" value="ECO:0007669"/>
    <property type="project" value="InterPro"/>
</dbReference>
<protein>
    <submittedName>
        <fullName evidence="9">Unannotated protein</fullName>
    </submittedName>
</protein>
<dbReference type="Gene3D" id="2.20.25.90">
    <property type="entry name" value="ADC-like domains"/>
    <property type="match status" value="1"/>
</dbReference>
<dbReference type="GO" id="GO:0046872">
    <property type="term" value="F:metal ion binding"/>
    <property type="evidence" value="ECO:0007669"/>
    <property type="project" value="UniProtKB-KW"/>
</dbReference>
<dbReference type="InterPro" id="IPR006657">
    <property type="entry name" value="MoPterin_dinucl-bd_dom"/>
</dbReference>
<dbReference type="GO" id="GO:0016491">
    <property type="term" value="F:oxidoreductase activity"/>
    <property type="evidence" value="ECO:0007669"/>
    <property type="project" value="UniProtKB-KW"/>
</dbReference>
<evidence type="ECO:0000256" key="6">
    <source>
        <dbReference type="ARBA" id="ARBA00023004"/>
    </source>
</evidence>
<accession>A0A6J6AHY7</accession>
<dbReference type="Pfam" id="PF04879">
    <property type="entry name" value="Molybdop_Fe4S4"/>
    <property type="match status" value="1"/>
</dbReference>
<dbReference type="InterPro" id="IPR006655">
    <property type="entry name" value="Mopterin_OxRdtase_prok_CS"/>
</dbReference>
<dbReference type="InterPro" id="IPR006656">
    <property type="entry name" value="Mopterin_OxRdtase"/>
</dbReference>
<dbReference type="SMART" id="SM00926">
    <property type="entry name" value="Molybdop_Fe4S4"/>
    <property type="match status" value="1"/>
</dbReference>
<dbReference type="AlphaFoldDB" id="A0A6J6AHY7"/>
<dbReference type="SUPFAM" id="SSF50692">
    <property type="entry name" value="ADC-like"/>
    <property type="match status" value="1"/>
</dbReference>
<dbReference type="Pfam" id="PF00384">
    <property type="entry name" value="Molybdopterin"/>
    <property type="match status" value="1"/>
</dbReference>
<sequence>MSIKVVRTACTLDCPDACTLDVTVTDGVITDIDAATGEDANPITAGFICRKVQQSTKRVYSTSRILAPLIRTGAKGTGEFRAATWDEALTLVSSRIREGIARRGADSIAPYLYNSSSGILEGSGSTLELFGRLGCPDIEHTICAHTFGMAWQQVFPTMMSADPLSIPHAKLLVIWGANSTASNSHLPPLVNECKANGGTVVVIDPRRTGIADRADMHIPLLPGTDAVFAMAVTAELERRGKLAKSFISKHVEGAEEFLAVCRNWNLDDAAEECGIDVALLARYVDLLVSAAPAMLRIGWGVERNANGGSSMLAILSMWAVSGHFGVEGSGILASTSRATTAQVEALLPEVTEPRTAINMNHVGRWLTSDTPPSVLFIQGANPAVTANDQQRMLLGLANIDVFTVVHEQVMTDTARYADVVLPATTQFEVDDVAGSYGSFALQRVNKAVEPIGEARGNDWLGRELAKRLGVHLSTPRIEEIDVNQITIVASPMNSVQFRDVFPAGRKARLFSPESELPLPAPLTGRAATRSYLRLLTSATSRTVNSMFAEYDPPTIAVSVHPSDAEDRGLVDGDRVVVSNLLGSVHLPVSLDERMRPGVCEIPKGLWMRHVANGMVSNTLISDGVNDLGGGACFNEALVLIEKEDVNV</sequence>
<dbReference type="EMBL" id="CAETWZ010000146">
    <property type="protein sequence ID" value="CAB4368401.1"/>
    <property type="molecule type" value="Genomic_DNA"/>
</dbReference>
<dbReference type="InterPro" id="IPR050612">
    <property type="entry name" value="Prok_Mopterin_Oxidored"/>
</dbReference>
<dbReference type="PROSITE" id="PS51669">
    <property type="entry name" value="4FE4S_MOW_BIS_MGD"/>
    <property type="match status" value="1"/>
</dbReference>
<evidence type="ECO:0000313" key="9">
    <source>
        <dbReference type="EMBL" id="CAB4368401.1"/>
    </source>
</evidence>
<dbReference type="InterPro" id="IPR006963">
    <property type="entry name" value="Mopterin_OxRdtase_4Fe-4S_dom"/>
</dbReference>
<gene>
    <name evidence="9" type="ORF">UFOPK4179_01202</name>
</gene>
<evidence type="ECO:0000256" key="2">
    <source>
        <dbReference type="ARBA" id="ARBA00010312"/>
    </source>
</evidence>
<name>A0A6J6AHY7_9ZZZZ</name>
<keyword evidence="6" id="KW-0408">Iron</keyword>
<evidence type="ECO:0000256" key="7">
    <source>
        <dbReference type="ARBA" id="ARBA00023014"/>
    </source>
</evidence>
<keyword evidence="7" id="KW-0411">Iron-sulfur</keyword>
<dbReference type="PANTHER" id="PTHR43742:SF6">
    <property type="entry name" value="OXIDOREDUCTASE YYAE-RELATED"/>
    <property type="match status" value="1"/>
</dbReference>
<keyword evidence="3" id="KW-0500">Molybdenum</keyword>
<keyword evidence="4" id="KW-0479">Metal-binding</keyword>
<reference evidence="9" key="1">
    <citation type="submission" date="2020-05" db="EMBL/GenBank/DDBJ databases">
        <authorList>
            <person name="Chiriac C."/>
            <person name="Salcher M."/>
            <person name="Ghai R."/>
            <person name="Kavagutti S V."/>
        </authorList>
    </citation>
    <scope>NUCLEOTIDE SEQUENCE</scope>
</reference>
<evidence type="ECO:0000259" key="8">
    <source>
        <dbReference type="PROSITE" id="PS51669"/>
    </source>
</evidence>
<feature type="domain" description="4Fe-4S Mo/W bis-MGD-type" evidence="8">
    <location>
        <begin position="3"/>
        <end position="63"/>
    </location>
</feature>
<proteinExistence type="inferred from homology"/>
<dbReference type="PANTHER" id="PTHR43742">
    <property type="entry name" value="TRIMETHYLAMINE-N-OXIDE REDUCTASE"/>
    <property type="match status" value="1"/>
</dbReference>
<dbReference type="InterPro" id="IPR009010">
    <property type="entry name" value="Asp_de-COase-like_dom_sf"/>
</dbReference>
<evidence type="ECO:0000256" key="1">
    <source>
        <dbReference type="ARBA" id="ARBA00001942"/>
    </source>
</evidence>